<evidence type="ECO:0000313" key="5">
    <source>
        <dbReference type="Proteomes" id="UP000011087"/>
    </source>
</evidence>
<dbReference type="SUPFAM" id="SSF51556">
    <property type="entry name" value="Metallo-dependent hydrolases"/>
    <property type="match status" value="1"/>
</dbReference>
<dbReference type="RefSeq" id="XP_005834209.1">
    <property type="nucleotide sequence ID" value="XM_005834152.1"/>
</dbReference>
<keyword evidence="5" id="KW-1185">Reference proteome</keyword>
<dbReference type="OMA" id="ADHHLTW"/>
<gene>
    <name evidence="3" type="ORF">GUITHDRAFT_107140</name>
</gene>
<keyword evidence="1" id="KW-0378">Hydrolase</keyword>
<dbReference type="Gene3D" id="2.30.40.10">
    <property type="entry name" value="Urease, subunit C, domain 1"/>
    <property type="match status" value="1"/>
</dbReference>
<evidence type="ECO:0000259" key="2">
    <source>
        <dbReference type="Pfam" id="PF01979"/>
    </source>
</evidence>
<dbReference type="AlphaFoldDB" id="L1JGG2"/>
<dbReference type="eggNOG" id="KOG3968">
    <property type="taxonomic scope" value="Eukaryota"/>
</dbReference>
<reference evidence="3 5" key="1">
    <citation type="journal article" date="2012" name="Nature">
        <title>Algal genomes reveal evolutionary mosaicism and the fate of nucleomorphs.</title>
        <authorList>
            <consortium name="DOE Joint Genome Institute"/>
            <person name="Curtis B.A."/>
            <person name="Tanifuji G."/>
            <person name="Burki F."/>
            <person name="Gruber A."/>
            <person name="Irimia M."/>
            <person name="Maruyama S."/>
            <person name="Arias M.C."/>
            <person name="Ball S.G."/>
            <person name="Gile G.H."/>
            <person name="Hirakawa Y."/>
            <person name="Hopkins J.F."/>
            <person name="Kuo A."/>
            <person name="Rensing S.A."/>
            <person name="Schmutz J."/>
            <person name="Symeonidi A."/>
            <person name="Elias M."/>
            <person name="Eveleigh R.J."/>
            <person name="Herman E.K."/>
            <person name="Klute M.J."/>
            <person name="Nakayama T."/>
            <person name="Obornik M."/>
            <person name="Reyes-Prieto A."/>
            <person name="Armbrust E.V."/>
            <person name="Aves S.J."/>
            <person name="Beiko R.G."/>
            <person name="Coutinho P."/>
            <person name="Dacks J.B."/>
            <person name="Durnford D.G."/>
            <person name="Fast N.M."/>
            <person name="Green B.R."/>
            <person name="Grisdale C.J."/>
            <person name="Hempel F."/>
            <person name="Henrissat B."/>
            <person name="Hoppner M.P."/>
            <person name="Ishida K."/>
            <person name="Kim E."/>
            <person name="Koreny L."/>
            <person name="Kroth P.G."/>
            <person name="Liu Y."/>
            <person name="Malik S.B."/>
            <person name="Maier U.G."/>
            <person name="McRose D."/>
            <person name="Mock T."/>
            <person name="Neilson J.A."/>
            <person name="Onodera N.T."/>
            <person name="Poole A.M."/>
            <person name="Pritham E.J."/>
            <person name="Richards T.A."/>
            <person name="Rocap G."/>
            <person name="Roy S.W."/>
            <person name="Sarai C."/>
            <person name="Schaack S."/>
            <person name="Shirato S."/>
            <person name="Slamovits C.H."/>
            <person name="Spencer D.F."/>
            <person name="Suzuki S."/>
            <person name="Worden A.Z."/>
            <person name="Zauner S."/>
            <person name="Barry K."/>
            <person name="Bell C."/>
            <person name="Bharti A.K."/>
            <person name="Crow J.A."/>
            <person name="Grimwood J."/>
            <person name="Kramer R."/>
            <person name="Lindquist E."/>
            <person name="Lucas S."/>
            <person name="Salamov A."/>
            <person name="McFadden G.I."/>
            <person name="Lane C.E."/>
            <person name="Keeling P.J."/>
            <person name="Gray M.W."/>
            <person name="Grigoriev I.V."/>
            <person name="Archibald J.M."/>
        </authorList>
    </citation>
    <scope>NUCLEOTIDE SEQUENCE</scope>
    <source>
        <strain evidence="3 5">CCMP2712</strain>
    </source>
</reference>
<dbReference type="InterPro" id="IPR050287">
    <property type="entry name" value="MTA/SAH_deaminase"/>
</dbReference>
<name>L1JGG2_GUITC</name>
<dbReference type="EMBL" id="JH992991">
    <property type="protein sequence ID" value="EKX47229.1"/>
    <property type="molecule type" value="Genomic_DNA"/>
</dbReference>
<dbReference type="HOGENOM" id="CLU_012358_2_2_1"/>
<evidence type="ECO:0000256" key="1">
    <source>
        <dbReference type="ARBA" id="ARBA00022801"/>
    </source>
</evidence>
<dbReference type="STRING" id="905079.L1JGG2"/>
<dbReference type="PANTHER" id="PTHR43794:SF11">
    <property type="entry name" value="AMIDOHYDROLASE-RELATED DOMAIN-CONTAINING PROTEIN"/>
    <property type="match status" value="1"/>
</dbReference>
<evidence type="ECO:0000313" key="3">
    <source>
        <dbReference type="EMBL" id="EKX47229.1"/>
    </source>
</evidence>
<organism evidence="3">
    <name type="scientific">Guillardia theta (strain CCMP2712)</name>
    <name type="common">Cryptophyte</name>
    <dbReference type="NCBI Taxonomy" id="905079"/>
    <lineage>
        <taxon>Eukaryota</taxon>
        <taxon>Cryptophyceae</taxon>
        <taxon>Pyrenomonadales</taxon>
        <taxon>Geminigeraceae</taxon>
        <taxon>Guillardia</taxon>
    </lineage>
</organism>
<sequence length="516" mass="56260">MAASAAETIDCSERMVLPGFVNAHTHSVEHWARGLIRPLPLELWVQQLIRHEPRGCCGWFKEESWSATPAEAIGLSAMLCGVEALMSGCTVVLDHLLIRNLEDLEQAVQAYKALGIRAFIAPMLGDDADMYSNYIPTVPDAAERNGKMREDGSCCRGMRGDGSFRTERGQRDVKKTEEVIRLWEDAATRFHAPDEGIEIVIGPVTVYNASSELLAAATEIRKKYNLRGHIHLLETRAQAMMARQWFPSGSAVKHLRDLGFLQLPGTSCAHGIWLDDEEASIMAECGASIVHNPLSNLRLGSGIMPLQKYEHAGVNITLGCDGSCSSDGQDMLEVLKLATILQTVSSPEYRDWPLPSKTALQLASANGYAAVGMKGKAGEIAEGMEADLTLWDLTSLALLPRTDPLSLLVLGSRSQAPGSGSTLSDAWVRGRRVMRDGQPAGVSLQKLRSFLLAAQPHYRHPNVTEPSTSDMTAACEEEYRAALMLSPPVAAWPPSMTEYPQDRVIYDSCMTTPGTS</sequence>
<dbReference type="SUPFAM" id="SSF51338">
    <property type="entry name" value="Composite domain of metallo-dependent hydrolases"/>
    <property type="match status" value="1"/>
</dbReference>
<dbReference type="Gene3D" id="3.20.20.140">
    <property type="entry name" value="Metal-dependent hydrolases"/>
    <property type="match status" value="1"/>
</dbReference>
<dbReference type="EnsemblProtists" id="EKX47229">
    <property type="protein sequence ID" value="EKX47229"/>
    <property type="gene ID" value="GUITHDRAFT_107140"/>
</dbReference>
<dbReference type="KEGG" id="gtt:GUITHDRAFT_107140"/>
<dbReference type="InterPro" id="IPR011059">
    <property type="entry name" value="Metal-dep_hydrolase_composite"/>
</dbReference>
<dbReference type="OrthoDB" id="194468at2759"/>
<dbReference type="Proteomes" id="UP000011087">
    <property type="component" value="Unassembled WGS sequence"/>
</dbReference>
<dbReference type="InterPro" id="IPR032466">
    <property type="entry name" value="Metal_Hydrolase"/>
</dbReference>
<dbReference type="PANTHER" id="PTHR43794">
    <property type="entry name" value="AMINOHYDROLASE SSNA-RELATED"/>
    <property type="match status" value="1"/>
</dbReference>
<dbReference type="GO" id="GO:0016810">
    <property type="term" value="F:hydrolase activity, acting on carbon-nitrogen (but not peptide) bonds"/>
    <property type="evidence" value="ECO:0007669"/>
    <property type="project" value="InterPro"/>
</dbReference>
<dbReference type="Pfam" id="PF01979">
    <property type="entry name" value="Amidohydro_1"/>
    <property type="match status" value="1"/>
</dbReference>
<reference evidence="4" key="3">
    <citation type="submission" date="2015-06" db="UniProtKB">
        <authorList>
            <consortium name="EnsemblProtists"/>
        </authorList>
    </citation>
    <scope>IDENTIFICATION</scope>
</reference>
<feature type="domain" description="Amidohydrolase-related" evidence="2">
    <location>
        <begin position="15"/>
        <end position="397"/>
    </location>
</feature>
<protein>
    <recommendedName>
        <fullName evidence="2">Amidohydrolase-related domain-containing protein</fullName>
    </recommendedName>
</protein>
<reference evidence="5" key="2">
    <citation type="submission" date="2012-11" db="EMBL/GenBank/DDBJ databases">
        <authorList>
            <person name="Kuo A."/>
            <person name="Curtis B.A."/>
            <person name="Tanifuji G."/>
            <person name="Burki F."/>
            <person name="Gruber A."/>
            <person name="Irimia M."/>
            <person name="Maruyama S."/>
            <person name="Arias M.C."/>
            <person name="Ball S.G."/>
            <person name="Gile G.H."/>
            <person name="Hirakawa Y."/>
            <person name="Hopkins J.F."/>
            <person name="Rensing S.A."/>
            <person name="Schmutz J."/>
            <person name="Symeonidi A."/>
            <person name="Elias M."/>
            <person name="Eveleigh R.J."/>
            <person name="Herman E.K."/>
            <person name="Klute M.J."/>
            <person name="Nakayama T."/>
            <person name="Obornik M."/>
            <person name="Reyes-Prieto A."/>
            <person name="Armbrust E.V."/>
            <person name="Aves S.J."/>
            <person name="Beiko R.G."/>
            <person name="Coutinho P."/>
            <person name="Dacks J.B."/>
            <person name="Durnford D.G."/>
            <person name="Fast N.M."/>
            <person name="Green B.R."/>
            <person name="Grisdale C."/>
            <person name="Hempe F."/>
            <person name="Henrissat B."/>
            <person name="Hoppner M.P."/>
            <person name="Ishida K.-I."/>
            <person name="Kim E."/>
            <person name="Koreny L."/>
            <person name="Kroth P.G."/>
            <person name="Liu Y."/>
            <person name="Malik S.-B."/>
            <person name="Maier U.G."/>
            <person name="McRose D."/>
            <person name="Mock T."/>
            <person name="Neilson J.A."/>
            <person name="Onodera N.T."/>
            <person name="Poole A.M."/>
            <person name="Pritham E.J."/>
            <person name="Richards T.A."/>
            <person name="Rocap G."/>
            <person name="Roy S.W."/>
            <person name="Sarai C."/>
            <person name="Schaack S."/>
            <person name="Shirato S."/>
            <person name="Slamovits C.H."/>
            <person name="Spencer D.F."/>
            <person name="Suzuki S."/>
            <person name="Worden A.Z."/>
            <person name="Zauner S."/>
            <person name="Barry K."/>
            <person name="Bell C."/>
            <person name="Bharti A.K."/>
            <person name="Crow J.A."/>
            <person name="Grimwood J."/>
            <person name="Kramer R."/>
            <person name="Lindquist E."/>
            <person name="Lucas S."/>
            <person name="Salamov A."/>
            <person name="McFadden G.I."/>
            <person name="Lane C.E."/>
            <person name="Keeling P.J."/>
            <person name="Gray M.W."/>
            <person name="Grigoriev I.V."/>
            <person name="Archibald J.M."/>
        </authorList>
    </citation>
    <scope>NUCLEOTIDE SEQUENCE</scope>
    <source>
        <strain evidence="5">CCMP2712</strain>
    </source>
</reference>
<proteinExistence type="predicted"/>
<evidence type="ECO:0000313" key="4">
    <source>
        <dbReference type="EnsemblProtists" id="EKX47229"/>
    </source>
</evidence>
<dbReference type="GeneID" id="17303903"/>
<dbReference type="PaxDb" id="55529-EKX47229"/>
<dbReference type="InterPro" id="IPR006680">
    <property type="entry name" value="Amidohydro-rel"/>
</dbReference>
<accession>L1JGG2</accession>